<evidence type="ECO:0000259" key="1">
    <source>
        <dbReference type="Pfam" id="PF03372"/>
    </source>
</evidence>
<accession>A0A6P1T4R8</accession>
<dbReference type="AlphaFoldDB" id="A0A6P1T4R8"/>
<dbReference type="InterPro" id="IPR036691">
    <property type="entry name" value="Endo/exonu/phosph_ase_sf"/>
</dbReference>
<protein>
    <submittedName>
        <fullName evidence="2">Endonuclease</fullName>
    </submittedName>
</protein>
<dbReference type="SUPFAM" id="SSF56219">
    <property type="entry name" value="DNase I-like"/>
    <property type="match status" value="1"/>
</dbReference>
<keyword evidence="2" id="KW-0378">Hydrolase</keyword>
<dbReference type="GO" id="GO:0006506">
    <property type="term" value="P:GPI anchor biosynthetic process"/>
    <property type="evidence" value="ECO:0007669"/>
    <property type="project" value="TreeGrafter"/>
</dbReference>
<reference evidence="2 3" key="1">
    <citation type="submission" date="2019-12" db="EMBL/GenBank/DDBJ databases">
        <title>Complete genome sequence of Algicella marina strain 9Alg 56(T) isolated from the red alga Tichocarpus crinitus.</title>
        <authorList>
            <person name="Kim S.-G."/>
            <person name="Nedashkovskaya O.I."/>
        </authorList>
    </citation>
    <scope>NUCLEOTIDE SEQUENCE [LARGE SCALE GENOMIC DNA]</scope>
    <source>
        <strain evidence="2 3">9Alg 56</strain>
    </source>
</reference>
<name>A0A6P1T4R8_9RHOB</name>
<sequence>MRLASYNIRKAVGLDWKRDPERIADVLAELDADVVVLQEADRRIGARAGVLPLPRLDAMGYVIADISVRPLSHGWHGNVILIRTPMSADQPRRVELPAVEPRGAVAAKIAPVGITVIGVHLGLTPGMRRQQLAHLVASAEGPTVIAGDFNERKADLQLPLGEVVTPGLTFHSSWPRAALDRFILFGVTASSARVHVSALARKASDHLPVVLELDREA</sequence>
<dbReference type="GO" id="GO:0016020">
    <property type="term" value="C:membrane"/>
    <property type="evidence" value="ECO:0007669"/>
    <property type="project" value="GOC"/>
</dbReference>
<organism evidence="2 3">
    <name type="scientific">Algicella marina</name>
    <dbReference type="NCBI Taxonomy" id="2683284"/>
    <lineage>
        <taxon>Bacteria</taxon>
        <taxon>Pseudomonadati</taxon>
        <taxon>Pseudomonadota</taxon>
        <taxon>Alphaproteobacteria</taxon>
        <taxon>Rhodobacterales</taxon>
        <taxon>Paracoccaceae</taxon>
        <taxon>Algicella</taxon>
    </lineage>
</organism>
<dbReference type="GO" id="GO:0004519">
    <property type="term" value="F:endonuclease activity"/>
    <property type="evidence" value="ECO:0007669"/>
    <property type="project" value="UniProtKB-KW"/>
</dbReference>
<proteinExistence type="predicted"/>
<dbReference type="Gene3D" id="3.60.10.10">
    <property type="entry name" value="Endonuclease/exonuclease/phosphatase"/>
    <property type="match status" value="1"/>
</dbReference>
<dbReference type="PANTHER" id="PTHR14859:SF15">
    <property type="entry name" value="ENDONUCLEASE_EXONUCLEASE_PHOSPHATASE DOMAIN-CONTAINING PROTEIN"/>
    <property type="match status" value="1"/>
</dbReference>
<dbReference type="Pfam" id="PF03372">
    <property type="entry name" value="Exo_endo_phos"/>
    <property type="match status" value="1"/>
</dbReference>
<evidence type="ECO:0000313" key="2">
    <source>
        <dbReference type="EMBL" id="QHQ35542.1"/>
    </source>
</evidence>
<keyword evidence="3" id="KW-1185">Reference proteome</keyword>
<dbReference type="PANTHER" id="PTHR14859">
    <property type="entry name" value="CALCOFLUOR WHITE HYPERSENSITIVE PROTEIN PRECURSOR"/>
    <property type="match status" value="1"/>
</dbReference>
<feature type="domain" description="Endonuclease/exonuclease/phosphatase" evidence="1">
    <location>
        <begin position="4"/>
        <end position="206"/>
    </location>
</feature>
<evidence type="ECO:0000313" key="3">
    <source>
        <dbReference type="Proteomes" id="UP000464495"/>
    </source>
</evidence>
<keyword evidence="2" id="KW-0255">Endonuclease</keyword>
<gene>
    <name evidence="2" type="ORF">GO499_10285</name>
</gene>
<keyword evidence="2" id="KW-0540">Nuclease</keyword>
<dbReference type="InterPro" id="IPR005135">
    <property type="entry name" value="Endo/exonuclease/phosphatase"/>
</dbReference>
<dbReference type="RefSeq" id="WP_161862102.1">
    <property type="nucleotide sequence ID" value="NZ_CP046620.1"/>
</dbReference>
<dbReference type="KEGG" id="amaq:GO499_10285"/>
<dbReference type="EMBL" id="CP046620">
    <property type="protein sequence ID" value="QHQ35542.1"/>
    <property type="molecule type" value="Genomic_DNA"/>
</dbReference>
<dbReference type="Proteomes" id="UP000464495">
    <property type="component" value="Chromosome"/>
</dbReference>
<dbReference type="InterPro" id="IPR051916">
    <property type="entry name" value="GPI-anchor_lipid_remodeler"/>
</dbReference>